<dbReference type="InterPro" id="IPR028228">
    <property type="entry name" value="Imm53"/>
</dbReference>
<protein>
    <submittedName>
        <fullName evidence="1">Immunity 53 family protein</fullName>
    </submittedName>
</protein>
<sequence>MDLLQRIQRWYTINCNGDWEHDYGISVWHGISVQTLDNPGWIVSIDLEDTCVKQADLPYVLHERNTTDWFGYKVENGKFEGVGGPENLSEILSYFLDTFLPAHIDPTCTLEIHLPVLGYENRLWLKAEAKMLSESVVEITAVADRQHSQSYEWGLDTDLDLLNELESSLSELQVDYVLGDNAEPYVFQSNDNMLRTFLVAPSKS</sequence>
<organism evidence="1 2">
    <name type="scientific">Hymenobacter telluris</name>
    <dbReference type="NCBI Taxonomy" id="2816474"/>
    <lineage>
        <taxon>Bacteria</taxon>
        <taxon>Pseudomonadati</taxon>
        <taxon>Bacteroidota</taxon>
        <taxon>Cytophagia</taxon>
        <taxon>Cytophagales</taxon>
        <taxon>Hymenobacteraceae</taxon>
        <taxon>Hymenobacter</taxon>
    </lineage>
</organism>
<dbReference type="Pfam" id="PF15580">
    <property type="entry name" value="Imm53"/>
    <property type="match status" value="1"/>
</dbReference>
<dbReference type="RefSeq" id="WP_206985936.1">
    <property type="nucleotide sequence ID" value="NZ_JAFLQZ010000015.1"/>
</dbReference>
<comment type="caution">
    <text evidence="1">The sequence shown here is derived from an EMBL/GenBank/DDBJ whole genome shotgun (WGS) entry which is preliminary data.</text>
</comment>
<gene>
    <name evidence="1" type="ORF">J0X19_18680</name>
</gene>
<dbReference type="AlphaFoldDB" id="A0A939F240"/>
<accession>A0A939F240</accession>
<name>A0A939F240_9BACT</name>
<dbReference type="EMBL" id="JAFLQZ010000015">
    <property type="protein sequence ID" value="MBO0359993.1"/>
    <property type="molecule type" value="Genomic_DNA"/>
</dbReference>
<dbReference type="Proteomes" id="UP000664144">
    <property type="component" value="Unassembled WGS sequence"/>
</dbReference>
<reference evidence="1" key="1">
    <citation type="submission" date="2021-03" db="EMBL/GenBank/DDBJ databases">
        <authorList>
            <person name="Kim M.K."/>
        </authorList>
    </citation>
    <scope>NUCLEOTIDE SEQUENCE</scope>
    <source>
        <strain evidence="1">BT186</strain>
    </source>
</reference>
<keyword evidence="2" id="KW-1185">Reference proteome</keyword>
<evidence type="ECO:0000313" key="1">
    <source>
        <dbReference type="EMBL" id="MBO0359993.1"/>
    </source>
</evidence>
<proteinExistence type="predicted"/>
<evidence type="ECO:0000313" key="2">
    <source>
        <dbReference type="Proteomes" id="UP000664144"/>
    </source>
</evidence>